<protein>
    <submittedName>
        <fullName evidence="7">C40 family peptidase</fullName>
    </submittedName>
</protein>
<dbReference type="Proteomes" id="UP001597542">
    <property type="component" value="Unassembled WGS sequence"/>
</dbReference>
<feature type="domain" description="NlpC/P60" evidence="6">
    <location>
        <begin position="221"/>
        <end position="368"/>
    </location>
</feature>
<keyword evidence="2" id="KW-0645">Protease</keyword>
<dbReference type="Pfam" id="PF00877">
    <property type="entry name" value="NLPC_P60"/>
    <property type="match status" value="1"/>
</dbReference>
<keyword evidence="4" id="KW-0788">Thiol protease</keyword>
<dbReference type="InterPro" id="IPR051794">
    <property type="entry name" value="PG_Endopeptidase_C40"/>
</dbReference>
<accession>A0ABW5HSI2</accession>
<dbReference type="PANTHER" id="PTHR47359:SF3">
    <property type="entry name" value="NLP_P60 DOMAIN-CONTAINING PROTEIN-RELATED"/>
    <property type="match status" value="1"/>
</dbReference>
<dbReference type="Gene3D" id="3.90.1720.10">
    <property type="entry name" value="endopeptidase domain like (from Nostoc punctiforme)"/>
    <property type="match status" value="1"/>
</dbReference>
<evidence type="ECO:0000313" key="8">
    <source>
        <dbReference type="Proteomes" id="UP001597542"/>
    </source>
</evidence>
<name>A0ABW5HSI2_9PSEU</name>
<evidence type="ECO:0000256" key="3">
    <source>
        <dbReference type="ARBA" id="ARBA00022801"/>
    </source>
</evidence>
<dbReference type="PANTHER" id="PTHR47359">
    <property type="entry name" value="PEPTIDOGLYCAN DL-ENDOPEPTIDASE CWLO"/>
    <property type="match status" value="1"/>
</dbReference>
<proteinExistence type="inferred from homology"/>
<reference evidence="8" key="1">
    <citation type="journal article" date="2019" name="Int. J. Syst. Evol. Microbiol.">
        <title>The Global Catalogue of Microorganisms (GCM) 10K type strain sequencing project: providing services to taxonomists for standard genome sequencing and annotation.</title>
        <authorList>
            <consortium name="The Broad Institute Genomics Platform"/>
            <consortium name="The Broad Institute Genome Sequencing Center for Infectious Disease"/>
            <person name="Wu L."/>
            <person name="Ma J."/>
        </authorList>
    </citation>
    <scope>NUCLEOTIDE SEQUENCE [LARGE SCALE GENOMIC DNA]</scope>
    <source>
        <strain evidence="8">CGMCC 4.7638</strain>
    </source>
</reference>
<organism evidence="7 8">
    <name type="scientific">Amycolatopsis albidoflavus</name>
    <dbReference type="NCBI Taxonomy" id="102226"/>
    <lineage>
        <taxon>Bacteria</taxon>
        <taxon>Bacillati</taxon>
        <taxon>Actinomycetota</taxon>
        <taxon>Actinomycetes</taxon>
        <taxon>Pseudonocardiales</taxon>
        <taxon>Pseudonocardiaceae</taxon>
        <taxon>Amycolatopsis</taxon>
    </lineage>
</organism>
<dbReference type="RefSeq" id="WP_344277896.1">
    <property type="nucleotide sequence ID" value="NZ_BAAAHV010000013.1"/>
</dbReference>
<evidence type="ECO:0000256" key="4">
    <source>
        <dbReference type="ARBA" id="ARBA00022807"/>
    </source>
</evidence>
<comment type="similarity">
    <text evidence="1">Belongs to the peptidase C40 family.</text>
</comment>
<evidence type="ECO:0000256" key="2">
    <source>
        <dbReference type="ARBA" id="ARBA00022670"/>
    </source>
</evidence>
<dbReference type="InterPro" id="IPR000064">
    <property type="entry name" value="NLP_P60_dom"/>
</dbReference>
<evidence type="ECO:0000256" key="1">
    <source>
        <dbReference type="ARBA" id="ARBA00007074"/>
    </source>
</evidence>
<evidence type="ECO:0000259" key="6">
    <source>
        <dbReference type="PROSITE" id="PS51935"/>
    </source>
</evidence>
<gene>
    <name evidence="7" type="ORF">ACFSUT_05295</name>
</gene>
<keyword evidence="3" id="KW-0378">Hydrolase</keyword>
<dbReference type="InterPro" id="IPR038765">
    <property type="entry name" value="Papain-like_cys_pep_sf"/>
</dbReference>
<keyword evidence="5" id="KW-0732">Signal</keyword>
<dbReference type="PROSITE" id="PS51935">
    <property type="entry name" value="NLPC_P60"/>
    <property type="match status" value="1"/>
</dbReference>
<feature type="signal peptide" evidence="5">
    <location>
        <begin position="1"/>
        <end position="20"/>
    </location>
</feature>
<sequence>MRARVFVFGAVVALCGLALAGRHPAPAAAADCATAAPPPAPAPAADAGALQLSLSQLDVAKKIVGTAKAMSISERGVVIALQTAKQESQLDAFATVGRSTGAFQQIAPGPANAYAGYDRTDPAAAARGFFTVLLARDSGYANDPRDNADIAQLVQASGAGASHYAPWKHFAETLTSVLYAGTTAMTCAVGGKAGPTAIQVNGPTVTLPRGAGVTGSVTTASPETAKVLGAALSWLGTPYAWGGGTPSGPSRGIRDGGVADAHGDFNKIGFDCSGLVLYSYAQVGVSLPHSSADQFANGGQSVPWPQAQPGDLLFYGAAVHHVALFLGVLNGVPYMIEAPQSGDVVKVSAVRTGGDFRTQAVRPIPGGGAAAHA</sequence>
<keyword evidence="8" id="KW-1185">Reference proteome</keyword>
<dbReference type="EMBL" id="JBHUKQ010000004">
    <property type="protein sequence ID" value="MFD2479677.1"/>
    <property type="molecule type" value="Genomic_DNA"/>
</dbReference>
<evidence type="ECO:0000256" key="5">
    <source>
        <dbReference type="SAM" id="SignalP"/>
    </source>
</evidence>
<feature type="chain" id="PRO_5045104542" evidence="5">
    <location>
        <begin position="21"/>
        <end position="373"/>
    </location>
</feature>
<dbReference type="SUPFAM" id="SSF54001">
    <property type="entry name" value="Cysteine proteinases"/>
    <property type="match status" value="1"/>
</dbReference>
<comment type="caution">
    <text evidence="7">The sequence shown here is derived from an EMBL/GenBank/DDBJ whole genome shotgun (WGS) entry which is preliminary data.</text>
</comment>
<evidence type="ECO:0000313" key="7">
    <source>
        <dbReference type="EMBL" id="MFD2479677.1"/>
    </source>
</evidence>